<protein>
    <submittedName>
        <fullName evidence="3">C2H2-type domain-containing protein</fullName>
    </submittedName>
</protein>
<feature type="compositionally biased region" description="Acidic residues" evidence="1">
    <location>
        <begin position="592"/>
        <end position="614"/>
    </location>
</feature>
<keyword evidence="2" id="KW-1185">Reference proteome</keyword>
<evidence type="ECO:0000313" key="3">
    <source>
        <dbReference type="WBParaSite" id="MBELARI_LOCUS17980"/>
    </source>
</evidence>
<feature type="compositionally biased region" description="Polar residues" evidence="1">
    <location>
        <begin position="254"/>
        <end position="275"/>
    </location>
</feature>
<feature type="region of interest" description="Disordered" evidence="1">
    <location>
        <begin position="568"/>
        <end position="626"/>
    </location>
</feature>
<reference evidence="3" key="1">
    <citation type="submission" date="2024-02" db="UniProtKB">
        <authorList>
            <consortium name="WormBaseParasite"/>
        </authorList>
    </citation>
    <scope>IDENTIFICATION</scope>
</reference>
<evidence type="ECO:0000256" key="1">
    <source>
        <dbReference type="SAM" id="MobiDB-lite"/>
    </source>
</evidence>
<name>A0AAF3EUX8_9BILA</name>
<feature type="region of interest" description="Disordered" evidence="1">
    <location>
        <begin position="1"/>
        <end position="320"/>
    </location>
</feature>
<dbReference type="Proteomes" id="UP000887575">
    <property type="component" value="Unassembled WGS sequence"/>
</dbReference>
<feature type="compositionally biased region" description="Basic and acidic residues" evidence="1">
    <location>
        <begin position="61"/>
        <end position="77"/>
    </location>
</feature>
<organism evidence="2 3">
    <name type="scientific">Mesorhabditis belari</name>
    <dbReference type="NCBI Taxonomy" id="2138241"/>
    <lineage>
        <taxon>Eukaryota</taxon>
        <taxon>Metazoa</taxon>
        <taxon>Ecdysozoa</taxon>
        <taxon>Nematoda</taxon>
        <taxon>Chromadorea</taxon>
        <taxon>Rhabditida</taxon>
        <taxon>Rhabditina</taxon>
        <taxon>Rhabditomorpha</taxon>
        <taxon>Rhabditoidea</taxon>
        <taxon>Rhabditidae</taxon>
        <taxon>Mesorhabditinae</taxon>
        <taxon>Mesorhabditis</taxon>
    </lineage>
</organism>
<feature type="region of interest" description="Disordered" evidence="1">
    <location>
        <begin position="383"/>
        <end position="421"/>
    </location>
</feature>
<dbReference type="WBParaSite" id="MBELARI_LOCUS17980">
    <property type="protein sequence ID" value="MBELARI_LOCUS17980"/>
    <property type="gene ID" value="MBELARI_LOCUS17980"/>
</dbReference>
<accession>A0AAF3EUX8</accession>
<proteinExistence type="predicted"/>
<sequence length="1332" mass="151821">MRTRKGLEVLPAKPATKSPKKAEKKSEKASIKESFVETKKRGLPEKVIKDEPTNPSTSRRGTKESTQETKSVDDPTIKKANTSRSKEELMSPTSDAISKTADVARMESPRSRRQLNAMQKVPQQVIVEKPAKMKTDGKITRQKEVDNLEQKRLIDPSQDDSKTASGSSRKRNESTTSTIESLSEERNQRKRRKPAAFDDYVDYDLTASRKPRNLLETRATSNADNKEMESPQRPLETMQSQLRRSPVKIESKPIISNNTTYPREKMNLNQPNDSIQQSRQQPQQPVRTLIRQMASNVQQIQRFSQQPPPPQQMLMARDKHHSAIIHQKSPPPPQQDGFAEDVYRQKTSIMEVDVDVAENLEISTSSPQLSPKRPAILSRKVHHIPQSPKRPGQPVQAPPPRAAPLLVAGPPRSHGPPPKSAAQVLQTQVTKQHPTLVRQRQQISHKSHPGRFSQTVDREGFFPSTSRASLGITRLQQNVVKTTGKFSEADQRLIIQIADRDIFLESLMISEGGVPRAAYGMYSENGTLIGLGNINEQGEFVQEIDEMQNVGDEVQIVDETVEIDQQETRQKTLSRVDPASFKKRISSMMPENTDDNLDDNDDDGPPELEPEVAEVEQPPPPPQEVTFHENDIAYDEQELIGEGEYIDDETMEYVDGDVAVIPGEGEVRTVEFNFLDKHNIGCGLCGEIVPEELLMSEHLPNAHPEVLGDGTNELEEIPYEAWLREKIGNEKRSMESGYRTSLPYGYGIPRATRKVSSVRVCPAEMTLQQLDDCLKKKMVEKLGRRVRVSLVDKLHARCGECGAIISLNKKFEIMHLVRHFNAWHPTSHRCAGTWQRKNPQPGLGKPLSIQDFCLADKSLDSTVDNLQCIWCGMLMTKDTLAMHFHEVHADEIEVPSCRLCIEELVINARLRELYLEDFDIILPDEKHYECPKFSIKTTSEKNLQKAINKRLTAQVGEYDDDDDDDRCSDDEDRLENKPVMNSRMQYGRRNKPKRTFVMPAYRQTAPTNSEYVEALTETQWRCKKCDFIIMAAVMSAGCISHYKKCHPELHDKLRYELCKIRLEYISDKCMEFVHASLIECLVCQIPFALHRPYNMCRAIRHLQKKHPEMMPESQQGTQIGYSLNHVSLNTEERRRGSRREEKAANIEQNEETILTDVEIQRLREVSNVYFDEVRIIPGDNGEQVFLLLNDGKVVDQQTQTAILGSREGTTEPTGYVEQFAEGEYVELHPTSSGQHKDTQDTPVIIELDEAEYFDDDEAPIPSEDGAMFRRLYEVKSYHEMQENNTLRVEPPGYLRRALELSGNDGFRILEYFVPEEVYEEELEEHDQAESHK</sequence>
<feature type="compositionally biased region" description="Low complexity" evidence="1">
    <location>
        <begin position="276"/>
        <end position="285"/>
    </location>
</feature>
<feature type="compositionally biased region" description="Basic and acidic residues" evidence="1">
    <location>
        <begin position="20"/>
        <end position="52"/>
    </location>
</feature>
<evidence type="ECO:0000313" key="2">
    <source>
        <dbReference type="Proteomes" id="UP000887575"/>
    </source>
</evidence>
<feature type="compositionally biased region" description="Basic and acidic residues" evidence="1">
    <location>
        <begin position="129"/>
        <end position="162"/>
    </location>
</feature>